<dbReference type="PANTHER" id="PTHR36195">
    <property type="entry name" value="DOMAIN PROTEIN, PUTATIVE (AFU_ORTHOLOGUE AFUA_5G01990)-RELATED-RELATED"/>
    <property type="match status" value="1"/>
</dbReference>
<evidence type="ECO:0000313" key="3">
    <source>
        <dbReference type="Proteomes" id="UP000193240"/>
    </source>
</evidence>
<sequence>MRFSTIFGGLALAATGLAAPSVVVHNNCDFDIFVTSVGTSVGNTTKVQPDTLWTEEEYFSGTGTAIKIARSATALWTAKPVLHLSYTYDQGKSLYYDLSTVYGFDFDNQNITVKGDEGKDVTPIEWFGTPGPIHTFAYIGETGLHLETCAA</sequence>
<dbReference type="EMBL" id="KZ107841">
    <property type="protein sequence ID" value="OSS51078.1"/>
    <property type="molecule type" value="Genomic_DNA"/>
</dbReference>
<dbReference type="Pfam" id="PF04681">
    <property type="entry name" value="Bys1"/>
    <property type="match status" value="1"/>
</dbReference>
<evidence type="ECO:0000313" key="2">
    <source>
        <dbReference type="EMBL" id="OSS51078.1"/>
    </source>
</evidence>
<proteinExistence type="predicted"/>
<reference evidence="2 3" key="1">
    <citation type="journal article" date="2017" name="Genome Announc.">
        <title>Genome sequence of the saprophytic ascomycete Epicoccum nigrum ICMP 19927 strain isolated from New Zealand.</title>
        <authorList>
            <person name="Fokin M."/>
            <person name="Fleetwood D."/>
            <person name="Weir B.S."/>
            <person name="Villas-Boas S.G."/>
        </authorList>
    </citation>
    <scope>NUCLEOTIDE SEQUENCE [LARGE SCALE GENOMIC DNA]</scope>
    <source>
        <strain evidence="2 3">ICMP 19927</strain>
    </source>
</reference>
<dbReference type="InParanoid" id="A0A1Y2M792"/>
<accession>A0A1Y2M792</accession>
<dbReference type="OMA" id="QILWYGE"/>
<feature type="signal peptide" evidence="1">
    <location>
        <begin position="1"/>
        <end position="18"/>
    </location>
</feature>
<dbReference type="InterPro" id="IPR006771">
    <property type="entry name" value="CetA-like"/>
</dbReference>
<feature type="chain" id="PRO_5011010078" evidence="1">
    <location>
        <begin position="19"/>
        <end position="151"/>
    </location>
</feature>
<evidence type="ECO:0000256" key="1">
    <source>
        <dbReference type="SAM" id="SignalP"/>
    </source>
</evidence>
<keyword evidence="3" id="KW-1185">Reference proteome</keyword>
<dbReference type="SUPFAM" id="SSF49870">
    <property type="entry name" value="Osmotin, thaumatin-like protein"/>
    <property type="match status" value="1"/>
</dbReference>
<gene>
    <name evidence="2" type="ORF">B5807_04270</name>
</gene>
<dbReference type="STRING" id="105696.A0A1Y2M792"/>
<name>A0A1Y2M792_EPING</name>
<dbReference type="PANTHER" id="PTHR36195:SF4">
    <property type="entry name" value="DOMAIN PROTEIN, PUTATIVE (AFU_ORTHOLOGUE AFUA_5G01990)-RELATED"/>
    <property type="match status" value="1"/>
</dbReference>
<dbReference type="Proteomes" id="UP000193240">
    <property type="component" value="Unassembled WGS sequence"/>
</dbReference>
<dbReference type="InterPro" id="IPR037176">
    <property type="entry name" value="Osmotin/thaumatin-like_sf"/>
</dbReference>
<dbReference type="AlphaFoldDB" id="A0A1Y2M792"/>
<protein>
    <submittedName>
        <fullName evidence="2">Uncharacterized protein</fullName>
    </submittedName>
</protein>
<keyword evidence="1" id="KW-0732">Signal</keyword>
<organism evidence="2 3">
    <name type="scientific">Epicoccum nigrum</name>
    <name type="common">Soil fungus</name>
    <name type="synonym">Epicoccum purpurascens</name>
    <dbReference type="NCBI Taxonomy" id="105696"/>
    <lineage>
        <taxon>Eukaryota</taxon>
        <taxon>Fungi</taxon>
        <taxon>Dikarya</taxon>
        <taxon>Ascomycota</taxon>
        <taxon>Pezizomycotina</taxon>
        <taxon>Dothideomycetes</taxon>
        <taxon>Pleosporomycetidae</taxon>
        <taxon>Pleosporales</taxon>
        <taxon>Pleosporineae</taxon>
        <taxon>Didymellaceae</taxon>
        <taxon>Epicoccum</taxon>
    </lineage>
</organism>